<comment type="subcellular location">
    <subcellularLocation>
        <location evidence="1">Membrane</location>
        <topology evidence="1">Multi-pass membrane protein</topology>
    </subcellularLocation>
</comment>
<proteinExistence type="predicted"/>
<feature type="transmembrane region" description="Helical" evidence="6">
    <location>
        <begin position="373"/>
        <end position="394"/>
    </location>
</feature>
<dbReference type="eggNOG" id="KOG1289">
    <property type="taxonomic scope" value="Eukaryota"/>
</dbReference>
<evidence type="ECO:0000256" key="2">
    <source>
        <dbReference type="ARBA" id="ARBA00022448"/>
    </source>
</evidence>
<feature type="transmembrane region" description="Helical" evidence="6">
    <location>
        <begin position="159"/>
        <end position="179"/>
    </location>
</feature>
<dbReference type="Gene3D" id="1.20.1740.10">
    <property type="entry name" value="Amino acid/polyamine transporter I"/>
    <property type="match status" value="1"/>
</dbReference>
<dbReference type="OMA" id="NVFAFTW"/>
<feature type="transmembrane region" description="Helical" evidence="6">
    <location>
        <begin position="269"/>
        <end position="290"/>
    </location>
</feature>
<dbReference type="PIRSF" id="PIRSF006060">
    <property type="entry name" value="AA_transporter"/>
    <property type="match status" value="1"/>
</dbReference>
<dbReference type="InterPro" id="IPR002293">
    <property type="entry name" value="AA/rel_permease1"/>
</dbReference>
<dbReference type="RefSeq" id="XP_009155497.1">
    <property type="nucleotide sequence ID" value="XM_009157249.1"/>
</dbReference>
<dbReference type="HOGENOM" id="CLU_004495_6_2_1"/>
<sequence length="532" mass="58131">MADDESVQLGGIYSNDDALQLAMFGKKQQMKRYFNGWSLLFMSFCTSVTWEALSSTMAQALTAGGSSSMVWGFLASAVGTLLIALSISEYASIIPTSGGQYDYVTEMSPPRFRRIFSWTAGWITIWGWILSGTSGIFANAMQIQAYVILFKPDYVYERWHTSLILIGLATVFASVGIFGIKWLAKLQYFGIALHISGYIATIVYLLVKVHPKNTADFVFADFTNLSGWKSDGVAWSIGLLSSAIGFVNWDSSSHMAEEMKHAARDLPRAMYGCVLVTGVLTFPWVIALMFCITDLDGVLNGPVGLICPLVQLMYNVSGGELGSTLGMTIFFLLLSSVVAGPSVITAISRIIWSFAREGGMPKFMARVDERQHVPVNALIFTWLCVCALACVYIGNSTAFYGLSSGTTAVLIVSYCMPILIHVIWGLEPSGLKPGPFTLGKWSKPINYGALAWSTYLITFLCFPTTMPTTAATMNYSCLVLGFGFVLAGVTWFLYGKKLYRASADEVDYEETEVALAVLQNEGHGKPKSKGLD</sequence>
<dbReference type="PANTHER" id="PTHR45649:SF14">
    <property type="entry name" value="GABA PERMEASE"/>
    <property type="match status" value="1"/>
</dbReference>
<feature type="transmembrane region" description="Helical" evidence="6">
    <location>
        <begin position="70"/>
        <end position="94"/>
    </location>
</feature>
<keyword evidence="5 6" id="KW-0472">Membrane</keyword>
<feature type="transmembrane region" description="Helical" evidence="6">
    <location>
        <begin position="447"/>
        <end position="466"/>
    </location>
</feature>
<evidence type="ECO:0000256" key="1">
    <source>
        <dbReference type="ARBA" id="ARBA00004141"/>
    </source>
</evidence>
<feature type="transmembrane region" description="Helical" evidence="6">
    <location>
        <begin position="232"/>
        <end position="249"/>
    </location>
</feature>
<keyword evidence="2" id="KW-0813">Transport</keyword>
<dbReference type="Proteomes" id="UP000007304">
    <property type="component" value="Unassembled WGS sequence"/>
</dbReference>
<dbReference type="GO" id="GO:0022857">
    <property type="term" value="F:transmembrane transporter activity"/>
    <property type="evidence" value="ECO:0007669"/>
    <property type="project" value="InterPro"/>
</dbReference>
<dbReference type="Pfam" id="PF13520">
    <property type="entry name" value="AA_permease_2"/>
    <property type="match status" value="1"/>
</dbReference>
<feature type="transmembrane region" description="Helical" evidence="6">
    <location>
        <begin position="329"/>
        <end position="352"/>
    </location>
</feature>
<evidence type="ECO:0008006" key="9">
    <source>
        <dbReference type="Google" id="ProtNLM"/>
    </source>
</evidence>
<dbReference type="GO" id="GO:0016020">
    <property type="term" value="C:membrane"/>
    <property type="evidence" value="ECO:0007669"/>
    <property type="project" value="UniProtKB-SubCell"/>
</dbReference>
<evidence type="ECO:0000256" key="4">
    <source>
        <dbReference type="ARBA" id="ARBA00022989"/>
    </source>
</evidence>
<reference evidence="7" key="1">
    <citation type="submission" date="2011-07" db="EMBL/GenBank/DDBJ databases">
        <title>The Genome Sequence of Exophiala (Wangiella) dermatitidis NIH/UT8656.</title>
        <authorList>
            <consortium name="The Broad Institute Genome Sequencing Platform"/>
            <person name="Cuomo C."/>
            <person name="Wang Z."/>
            <person name="Hunicke-Smith S."/>
            <person name="Szanislo P.J."/>
            <person name="Earl A."/>
            <person name="Young S.K."/>
            <person name="Zeng Q."/>
            <person name="Gargeya S."/>
            <person name="Fitzgerald M."/>
            <person name="Haas B."/>
            <person name="Abouelleil A."/>
            <person name="Alvarado L."/>
            <person name="Arachchi H.M."/>
            <person name="Berlin A."/>
            <person name="Brown A."/>
            <person name="Chapman S.B."/>
            <person name="Chen Z."/>
            <person name="Dunbar C."/>
            <person name="Freedman E."/>
            <person name="Gearin G."/>
            <person name="Gellesch M."/>
            <person name="Goldberg J."/>
            <person name="Griggs A."/>
            <person name="Gujja S."/>
            <person name="Heiman D."/>
            <person name="Howarth C."/>
            <person name="Larson L."/>
            <person name="Lui A."/>
            <person name="MacDonald P.J.P."/>
            <person name="Montmayeur A."/>
            <person name="Murphy C."/>
            <person name="Neiman D."/>
            <person name="Pearson M."/>
            <person name="Priest M."/>
            <person name="Roberts A."/>
            <person name="Saif S."/>
            <person name="Shea T."/>
            <person name="Shenoy N."/>
            <person name="Sisk P."/>
            <person name="Stolte C."/>
            <person name="Sykes S."/>
            <person name="Wortman J."/>
            <person name="Nusbaum C."/>
            <person name="Birren B."/>
        </authorList>
    </citation>
    <scope>NUCLEOTIDE SEQUENCE</scope>
    <source>
        <strain evidence="7">NIH/UT8656</strain>
    </source>
</reference>
<accession>H6BVH7</accession>
<evidence type="ECO:0000256" key="5">
    <source>
        <dbReference type="ARBA" id="ARBA00023136"/>
    </source>
</evidence>
<feature type="transmembrane region" description="Helical" evidence="6">
    <location>
        <begin position="472"/>
        <end position="494"/>
    </location>
</feature>
<dbReference type="AlphaFoldDB" id="H6BVH7"/>
<evidence type="ECO:0000256" key="6">
    <source>
        <dbReference type="SAM" id="Phobius"/>
    </source>
</evidence>
<gene>
    <name evidence="7" type="ORF">HMPREF1120_03192</name>
</gene>
<feature type="transmembrane region" description="Helical" evidence="6">
    <location>
        <begin position="186"/>
        <end position="207"/>
    </location>
</feature>
<organism evidence="7 8">
    <name type="scientific">Exophiala dermatitidis (strain ATCC 34100 / CBS 525.76 / NIH/UT8656)</name>
    <name type="common">Black yeast</name>
    <name type="synonym">Wangiella dermatitidis</name>
    <dbReference type="NCBI Taxonomy" id="858893"/>
    <lineage>
        <taxon>Eukaryota</taxon>
        <taxon>Fungi</taxon>
        <taxon>Dikarya</taxon>
        <taxon>Ascomycota</taxon>
        <taxon>Pezizomycotina</taxon>
        <taxon>Eurotiomycetes</taxon>
        <taxon>Chaetothyriomycetidae</taxon>
        <taxon>Chaetothyriales</taxon>
        <taxon>Herpotrichiellaceae</taxon>
        <taxon>Exophiala</taxon>
    </lineage>
</organism>
<keyword evidence="8" id="KW-1185">Reference proteome</keyword>
<evidence type="ECO:0000313" key="7">
    <source>
        <dbReference type="EMBL" id="EHY55036.1"/>
    </source>
</evidence>
<keyword evidence="4 6" id="KW-1133">Transmembrane helix</keyword>
<dbReference type="InParanoid" id="H6BVH7"/>
<dbReference type="VEuPathDB" id="FungiDB:HMPREF1120_03192"/>
<keyword evidence="3 6" id="KW-0812">Transmembrane</keyword>
<dbReference type="PANTHER" id="PTHR45649">
    <property type="entry name" value="AMINO-ACID PERMEASE BAT1"/>
    <property type="match status" value="1"/>
</dbReference>
<feature type="transmembrane region" description="Helical" evidence="6">
    <location>
        <begin position="115"/>
        <end position="139"/>
    </location>
</feature>
<feature type="transmembrane region" description="Helical" evidence="6">
    <location>
        <begin position="33"/>
        <end position="50"/>
    </location>
</feature>
<name>H6BVH7_EXODN</name>
<dbReference type="GeneID" id="20307831"/>
<evidence type="ECO:0000313" key="8">
    <source>
        <dbReference type="Proteomes" id="UP000007304"/>
    </source>
</evidence>
<dbReference type="STRING" id="858893.H6BVH7"/>
<dbReference type="EMBL" id="JH226132">
    <property type="protein sequence ID" value="EHY55036.1"/>
    <property type="molecule type" value="Genomic_DNA"/>
</dbReference>
<feature type="transmembrane region" description="Helical" evidence="6">
    <location>
        <begin position="406"/>
        <end position="426"/>
    </location>
</feature>
<protein>
    <recommendedName>
        <fullName evidence="9">Amino acid transporter</fullName>
    </recommendedName>
</protein>
<evidence type="ECO:0000256" key="3">
    <source>
        <dbReference type="ARBA" id="ARBA00022692"/>
    </source>
</evidence>